<protein>
    <submittedName>
        <fullName evidence="4">Carboxypeptidase regulatory-like domain-containing protein</fullName>
    </submittedName>
</protein>
<dbReference type="RefSeq" id="WP_194448478.1">
    <property type="nucleotide sequence ID" value="NZ_CP063849.1"/>
</dbReference>
<dbReference type="InterPro" id="IPR057601">
    <property type="entry name" value="Oar-like_b-barrel"/>
</dbReference>
<name>A0A7S7NNH7_PALFE</name>
<dbReference type="Proteomes" id="UP000593892">
    <property type="component" value="Chromosome"/>
</dbReference>
<dbReference type="EMBL" id="CP063849">
    <property type="protein sequence ID" value="QOY86809.1"/>
    <property type="molecule type" value="Genomic_DNA"/>
</dbReference>
<accession>A0A7S7NNH7</accession>
<organism evidence="4 5">
    <name type="scientific">Paludibaculum fermentans</name>
    <dbReference type="NCBI Taxonomy" id="1473598"/>
    <lineage>
        <taxon>Bacteria</taxon>
        <taxon>Pseudomonadati</taxon>
        <taxon>Acidobacteriota</taxon>
        <taxon>Terriglobia</taxon>
        <taxon>Bryobacterales</taxon>
        <taxon>Bryobacteraceae</taxon>
        <taxon>Paludibaculum</taxon>
    </lineage>
</organism>
<proteinExistence type="predicted"/>
<dbReference type="PROSITE" id="PS01156">
    <property type="entry name" value="TONB_DEPENDENT_REC_2"/>
    <property type="match status" value="1"/>
</dbReference>
<keyword evidence="4" id="KW-0378">Hydrolase</keyword>
<gene>
    <name evidence="4" type="ORF">IRI77_29100</name>
</gene>
<dbReference type="Gene3D" id="2.60.40.1120">
    <property type="entry name" value="Carboxypeptidase-like, regulatory domain"/>
    <property type="match status" value="1"/>
</dbReference>
<dbReference type="InterPro" id="IPR010917">
    <property type="entry name" value="TonB_rcpt_CS"/>
</dbReference>
<keyword evidence="2" id="KW-0732">Signal</keyword>
<dbReference type="AlphaFoldDB" id="A0A7S7NNH7"/>
<feature type="compositionally biased region" description="Polar residues" evidence="1">
    <location>
        <begin position="47"/>
        <end position="61"/>
    </location>
</feature>
<feature type="chain" id="PRO_5032655584" evidence="2">
    <location>
        <begin position="23"/>
        <end position="1220"/>
    </location>
</feature>
<evidence type="ECO:0000256" key="1">
    <source>
        <dbReference type="SAM" id="MobiDB-lite"/>
    </source>
</evidence>
<dbReference type="KEGG" id="pfer:IRI77_29100"/>
<sequence>MNKIVNATSFTFLMAAALFGQAATSVNGTVTDPSGLPVPDVKIQLRDPQTGSSRDTTSDTQGRYALPQVKPGLYQITAKAKGFNDLIVNDVRLLVNTPATVNLTFESVGSVSTVVSVSAESTQINTTDASVGNAIGEKPILELPLEARNVVGLLSIQPGVTYLGEPEPGVQSDFRSGSVNGGKADQANVTLDGVDVNDQQQRSAFTSVLRATLDSVQEFRTITTNAGAEFGRTSGAQVSLLTRSGSNDMHGALYYFLRNTATSANSFFNNSAGVPREKLNRNLFGGRLGGAVQKNRLFYFLNYEGRRDSSEINAVRVVPNADFRNGLFHYVRKDGSIGSLGPADFKRLDPLGIGQNQAVLDLLKTYPMPNDTTSGDLLNTAGFRFNARAPLSWNTYIAKIDWTADSAGRHVFFLRGNLQNDDYTNSLGVPQFPDQPPQRKYLDNSKGLAAGYTATLTPSLISSFHYGFTRQGLDNLGSLTANFADFRDIDNRYATTSSLSRITSVHQISEDFSWNHGAHSVAFGGVMRFIRNNRYDFGNSFSNALSNANYLLGSGREFEVADAQGGTAYRRQFVNLLGLMTQLTANYNYDLKGNLLPLGQGIRRSFASEEYEMYVQDTWRATRSLTITAGMRLSLMPPVYERNGYQTNPAVPFADWFVQRQALADSGQSQAGVAPVQFDLASKLGRDLYPYHKNWSPRLGLAYSPQGTDGWSKKLFGGPGKTSIRAGFGLFYDLFGQGIITNYSGSALGLTSQLQPPPTYSASDAPRFTGFYNWDPSILPQAPAGGFPQVQPDNFAISNSIDEKLKAPYTMNTNFSISREFAGGLMVQGSYVGRLSRRSLINFDLAMPTNLKDPASGQTYFQAAQQLALLARSGTATADVKPIPFWENMWPGAATGTRSATQSIYRVFAGSYPDMTSALTSIDLPDETGECFPSCSKLGPYSMFNSQFSSLAAARSVGKGYYHAMQWTVRKRFSTVQLDVNYTYGKSIDYSSAREVASATGGQIINSWNTRQMKDVSDYDVTHLVSALGVWELPVGKGKRWLSSPSRVTDNLLGGWQLSGIWRQSSGFPTGAVAGGVWPTNWNVPSFASQTGVVPKTGTAKNAPAAIDGAAGGPNMFGDPANALAGYDYALPGESGQRNGLRGDGFFTIDLGLSKRFTLFTHRDMPHTLQFRAEAFNVTNTVRFDVATSNTDINDPGSFGKYTSQFGSPRVFQFALRYEF</sequence>
<keyword evidence="4" id="KW-0645">Protease</keyword>
<evidence type="ECO:0000313" key="4">
    <source>
        <dbReference type="EMBL" id="QOY86809.1"/>
    </source>
</evidence>
<feature type="region of interest" description="Disordered" evidence="1">
    <location>
        <begin position="30"/>
        <end position="62"/>
    </location>
</feature>
<feature type="signal peptide" evidence="2">
    <location>
        <begin position="1"/>
        <end position="22"/>
    </location>
</feature>
<dbReference type="InterPro" id="IPR008969">
    <property type="entry name" value="CarboxyPept-like_regulatory"/>
</dbReference>
<dbReference type="Pfam" id="PF13620">
    <property type="entry name" value="CarboxypepD_reg"/>
    <property type="match status" value="1"/>
</dbReference>
<dbReference type="GO" id="GO:0004180">
    <property type="term" value="F:carboxypeptidase activity"/>
    <property type="evidence" value="ECO:0007669"/>
    <property type="project" value="UniProtKB-KW"/>
</dbReference>
<keyword evidence="5" id="KW-1185">Reference proteome</keyword>
<evidence type="ECO:0000256" key="2">
    <source>
        <dbReference type="SAM" id="SignalP"/>
    </source>
</evidence>
<reference evidence="4 5" key="1">
    <citation type="submission" date="2020-10" db="EMBL/GenBank/DDBJ databases">
        <title>Complete genome sequence of Paludibaculum fermentans P105T, a facultatively anaerobic acidobacterium capable of dissimilatory Fe(III) reduction.</title>
        <authorList>
            <person name="Dedysh S.N."/>
            <person name="Beletsky A.V."/>
            <person name="Kulichevskaya I.S."/>
            <person name="Mardanov A.V."/>
            <person name="Ravin N.V."/>
        </authorList>
    </citation>
    <scope>NUCLEOTIDE SEQUENCE [LARGE SCALE GENOMIC DNA]</scope>
    <source>
        <strain evidence="4 5">P105</strain>
    </source>
</reference>
<feature type="domain" description="TonB-dependent transporter Oar-like beta-barrel" evidence="3">
    <location>
        <begin position="242"/>
        <end position="1213"/>
    </location>
</feature>
<dbReference type="SUPFAM" id="SSF56935">
    <property type="entry name" value="Porins"/>
    <property type="match status" value="1"/>
</dbReference>
<evidence type="ECO:0000259" key="3">
    <source>
        <dbReference type="Pfam" id="PF25183"/>
    </source>
</evidence>
<evidence type="ECO:0000313" key="5">
    <source>
        <dbReference type="Proteomes" id="UP000593892"/>
    </source>
</evidence>
<dbReference type="SUPFAM" id="SSF49464">
    <property type="entry name" value="Carboxypeptidase regulatory domain-like"/>
    <property type="match status" value="1"/>
</dbReference>
<dbReference type="Pfam" id="PF25183">
    <property type="entry name" value="OMP_b-brl_4"/>
    <property type="match status" value="1"/>
</dbReference>
<keyword evidence="4" id="KW-0121">Carboxypeptidase</keyword>